<evidence type="ECO:0000259" key="1">
    <source>
        <dbReference type="PROSITE" id="PS51186"/>
    </source>
</evidence>
<dbReference type="Proteomes" id="UP000076744">
    <property type="component" value="Unassembled WGS sequence"/>
</dbReference>
<dbReference type="GeneID" id="30023732"/>
<keyword evidence="2" id="KW-0012">Acyltransferase</keyword>
<comment type="caution">
    <text evidence="2">The sequence shown here is derived from an EMBL/GenBank/DDBJ whole genome shotgun (WGS) entry which is preliminary data.</text>
</comment>
<sequence length="171" mass="20111">MDETNPFRSETLEYRGYDPDEHDAFFAALQKEPLALVSSSASVLRPMNKKAIEENLKDLIEKSLLFVIVYRVDLDPRLAIDVVREHQGKGYGAEMLDWTLAWAFRKAGLHRVELEYLGWNERVRPLYERAGFVEEGRRRKCFFKDGKWWDEVLMGILEDEWTARSQRARQA</sequence>
<evidence type="ECO:0000313" key="3">
    <source>
        <dbReference type="Proteomes" id="UP000076744"/>
    </source>
</evidence>
<dbReference type="AlphaFoldDB" id="A0A167P7J4"/>
<dbReference type="PANTHER" id="PTHR43415">
    <property type="entry name" value="SPERMIDINE N(1)-ACETYLTRANSFERASE"/>
    <property type="match status" value="1"/>
</dbReference>
<dbReference type="SUPFAM" id="SSF55729">
    <property type="entry name" value="Acyl-CoA N-acyltransferases (Nat)"/>
    <property type="match status" value="1"/>
</dbReference>
<dbReference type="PANTHER" id="PTHR43415:SF3">
    <property type="entry name" value="GNAT-FAMILY ACETYLTRANSFERASE"/>
    <property type="match status" value="1"/>
</dbReference>
<dbReference type="InterPro" id="IPR000182">
    <property type="entry name" value="GNAT_dom"/>
</dbReference>
<keyword evidence="3" id="KW-1185">Reference proteome</keyword>
<keyword evidence="2" id="KW-0808">Transferase</keyword>
<dbReference type="OrthoDB" id="64477at2759"/>
<dbReference type="InterPro" id="IPR016181">
    <property type="entry name" value="Acyl_CoA_acyltransferase"/>
</dbReference>
<organism evidence="2 3">
    <name type="scientific">Cordyceps fumosorosea (strain ARSEF 2679)</name>
    <name type="common">Isaria fumosorosea</name>
    <dbReference type="NCBI Taxonomy" id="1081104"/>
    <lineage>
        <taxon>Eukaryota</taxon>
        <taxon>Fungi</taxon>
        <taxon>Dikarya</taxon>
        <taxon>Ascomycota</taxon>
        <taxon>Pezizomycotina</taxon>
        <taxon>Sordariomycetes</taxon>
        <taxon>Hypocreomycetidae</taxon>
        <taxon>Hypocreales</taxon>
        <taxon>Cordycipitaceae</taxon>
        <taxon>Cordyceps</taxon>
    </lineage>
</organism>
<dbReference type="EMBL" id="AZHB01000022">
    <property type="protein sequence ID" value="OAA56372.1"/>
    <property type="molecule type" value="Genomic_DNA"/>
</dbReference>
<dbReference type="Pfam" id="PF00583">
    <property type="entry name" value="Acetyltransf_1"/>
    <property type="match status" value="1"/>
</dbReference>
<proteinExistence type="predicted"/>
<feature type="domain" description="N-acetyltransferase" evidence="1">
    <location>
        <begin position="12"/>
        <end position="159"/>
    </location>
</feature>
<evidence type="ECO:0000313" key="2">
    <source>
        <dbReference type="EMBL" id="OAA56372.1"/>
    </source>
</evidence>
<accession>A0A167P7J4</accession>
<dbReference type="CDD" id="cd04301">
    <property type="entry name" value="NAT_SF"/>
    <property type="match status" value="1"/>
</dbReference>
<gene>
    <name evidence="2" type="ORF">ISF_07440</name>
</gene>
<dbReference type="RefSeq" id="XP_018701639.1">
    <property type="nucleotide sequence ID" value="XM_018851043.1"/>
</dbReference>
<protein>
    <submittedName>
        <fullName evidence="2">Acyl-CoA N-acyltransferase</fullName>
    </submittedName>
</protein>
<dbReference type="STRING" id="1081104.A0A167P7J4"/>
<dbReference type="PROSITE" id="PS51186">
    <property type="entry name" value="GNAT"/>
    <property type="match status" value="1"/>
</dbReference>
<name>A0A167P7J4_CORFA</name>
<dbReference type="GO" id="GO:0016747">
    <property type="term" value="F:acyltransferase activity, transferring groups other than amino-acyl groups"/>
    <property type="evidence" value="ECO:0007669"/>
    <property type="project" value="InterPro"/>
</dbReference>
<dbReference type="Gene3D" id="3.40.630.30">
    <property type="match status" value="1"/>
</dbReference>
<reference evidence="2 3" key="1">
    <citation type="journal article" date="2016" name="Genome Biol. Evol.">
        <title>Divergent and convergent evolution of fungal pathogenicity.</title>
        <authorList>
            <person name="Shang Y."/>
            <person name="Xiao G."/>
            <person name="Zheng P."/>
            <person name="Cen K."/>
            <person name="Zhan S."/>
            <person name="Wang C."/>
        </authorList>
    </citation>
    <scope>NUCLEOTIDE SEQUENCE [LARGE SCALE GENOMIC DNA]</scope>
    <source>
        <strain evidence="2 3">ARSEF 2679</strain>
    </source>
</reference>